<dbReference type="EMBL" id="MCGO01000021">
    <property type="protein sequence ID" value="ORY44917.1"/>
    <property type="molecule type" value="Genomic_DNA"/>
</dbReference>
<reference evidence="3 4" key="1">
    <citation type="submission" date="2016-07" db="EMBL/GenBank/DDBJ databases">
        <title>Pervasive Adenine N6-methylation of Active Genes in Fungi.</title>
        <authorList>
            <consortium name="DOE Joint Genome Institute"/>
            <person name="Mondo S.J."/>
            <person name="Dannebaum R.O."/>
            <person name="Kuo R.C."/>
            <person name="Labutti K."/>
            <person name="Haridas S."/>
            <person name="Kuo A."/>
            <person name="Salamov A."/>
            <person name="Ahrendt S.R."/>
            <person name="Lipzen A."/>
            <person name="Sullivan W."/>
            <person name="Andreopoulos W.B."/>
            <person name="Clum A."/>
            <person name="Lindquist E."/>
            <person name="Daum C."/>
            <person name="Ramamoorthy G.K."/>
            <person name="Gryganskyi A."/>
            <person name="Culley D."/>
            <person name="Magnuson J.K."/>
            <person name="James T.Y."/>
            <person name="O'Malley M.A."/>
            <person name="Stajich J.E."/>
            <person name="Spatafora J.W."/>
            <person name="Visel A."/>
            <person name="Grigoriev I.V."/>
        </authorList>
    </citation>
    <scope>NUCLEOTIDE SEQUENCE [LARGE SCALE GENOMIC DNA]</scope>
    <source>
        <strain evidence="3 4">JEL800</strain>
    </source>
</reference>
<dbReference type="SUPFAM" id="SSF52087">
    <property type="entry name" value="CRAL/TRIO domain"/>
    <property type="match status" value="1"/>
</dbReference>
<organism evidence="3 4">
    <name type="scientific">Rhizoclosmatium globosum</name>
    <dbReference type="NCBI Taxonomy" id="329046"/>
    <lineage>
        <taxon>Eukaryota</taxon>
        <taxon>Fungi</taxon>
        <taxon>Fungi incertae sedis</taxon>
        <taxon>Chytridiomycota</taxon>
        <taxon>Chytridiomycota incertae sedis</taxon>
        <taxon>Chytridiomycetes</taxon>
        <taxon>Chytridiales</taxon>
        <taxon>Chytriomycetaceae</taxon>
        <taxon>Rhizoclosmatium</taxon>
    </lineage>
</organism>
<name>A0A1Y2CDD9_9FUNG</name>
<protein>
    <submittedName>
        <fullName evidence="3">CRAL/TRIO domain-containing protein</fullName>
    </submittedName>
</protein>
<dbReference type="InterPro" id="IPR011074">
    <property type="entry name" value="CRAL/TRIO_N_dom"/>
</dbReference>
<evidence type="ECO:0000313" key="4">
    <source>
        <dbReference type="Proteomes" id="UP000193642"/>
    </source>
</evidence>
<accession>A0A1Y2CDD9</accession>
<dbReference type="Gene3D" id="3.40.525.10">
    <property type="entry name" value="CRAL-TRIO lipid binding domain"/>
    <property type="match status" value="1"/>
</dbReference>
<gene>
    <name evidence="3" type="ORF">BCR33DRAFT_716833</name>
</gene>
<dbReference type="AlphaFoldDB" id="A0A1Y2CDD9"/>
<evidence type="ECO:0000259" key="2">
    <source>
        <dbReference type="PROSITE" id="PS50191"/>
    </source>
</evidence>
<dbReference type="CDD" id="cd00170">
    <property type="entry name" value="SEC14"/>
    <property type="match status" value="1"/>
</dbReference>
<keyword evidence="4" id="KW-1185">Reference proteome</keyword>
<dbReference type="OrthoDB" id="75724at2759"/>
<dbReference type="InterPro" id="IPR052578">
    <property type="entry name" value="PI_Transfer_CRAL-TRIO"/>
</dbReference>
<dbReference type="PROSITE" id="PS50191">
    <property type="entry name" value="CRAL_TRIO"/>
    <property type="match status" value="1"/>
</dbReference>
<dbReference type="InterPro" id="IPR001251">
    <property type="entry name" value="CRAL-TRIO_dom"/>
</dbReference>
<dbReference type="SMART" id="SM01100">
    <property type="entry name" value="CRAL_TRIO_N"/>
    <property type="match status" value="1"/>
</dbReference>
<dbReference type="InterPro" id="IPR036865">
    <property type="entry name" value="CRAL-TRIO_dom_sf"/>
</dbReference>
<dbReference type="Proteomes" id="UP000193642">
    <property type="component" value="Unassembled WGS sequence"/>
</dbReference>
<dbReference type="PANTHER" id="PTHR45824">
    <property type="entry name" value="GH16843P"/>
    <property type="match status" value="1"/>
</dbReference>
<comment type="caution">
    <text evidence="3">The sequence shown here is derived from an EMBL/GenBank/DDBJ whole genome shotgun (WGS) entry which is preliminary data.</text>
</comment>
<dbReference type="SMART" id="SM00516">
    <property type="entry name" value="SEC14"/>
    <property type="match status" value="1"/>
</dbReference>
<evidence type="ECO:0000313" key="3">
    <source>
        <dbReference type="EMBL" id="ORY44917.1"/>
    </source>
</evidence>
<dbReference type="Pfam" id="PF00650">
    <property type="entry name" value="CRAL_TRIO"/>
    <property type="match status" value="1"/>
</dbReference>
<proteinExistence type="predicted"/>
<dbReference type="GO" id="GO:0008526">
    <property type="term" value="F:phosphatidylinositol transfer activity"/>
    <property type="evidence" value="ECO:0007669"/>
    <property type="project" value="TreeGrafter"/>
</dbReference>
<dbReference type="SUPFAM" id="SSF46938">
    <property type="entry name" value="CRAL/TRIO N-terminal domain"/>
    <property type="match status" value="1"/>
</dbReference>
<dbReference type="PANTHER" id="PTHR45824:SF29">
    <property type="entry name" value="GH16843P"/>
    <property type="match status" value="1"/>
</dbReference>
<feature type="domain" description="CRAL-TRIO" evidence="2">
    <location>
        <begin position="96"/>
        <end position="282"/>
    </location>
</feature>
<sequence length="299" mass="33802">MPLPPILSPPKPPPLQQGYPLSTLEPEHRTLFDKIRAHVDAVFANNSLTGTPLPGEKEWADDETIVRYLRSTKFDADKACANIVKTLQWRRDYRPTEITPAEIEPESINGKCFFQSFDHASRPIFILNSAITYSKDPERYLRLILFNLEHGTKLCPPGVSQVCAIADVEGVTMFNQNPLSITTRLAEVFQAHYPERLGWVCIMNPSWYLWVLAKLVLPWIDPVTKAKINFSTTRPKQKEKKSGSEETDESAVGTGGWIDDLSHLMDVGQLSVALGGKYDYVYEHSVYWPQFLKAVGLKP</sequence>
<evidence type="ECO:0000256" key="1">
    <source>
        <dbReference type="SAM" id="MobiDB-lite"/>
    </source>
</evidence>
<feature type="region of interest" description="Disordered" evidence="1">
    <location>
        <begin position="232"/>
        <end position="252"/>
    </location>
</feature>
<dbReference type="InterPro" id="IPR036273">
    <property type="entry name" value="CRAL/TRIO_N_dom_sf"/>
</dbReference>